<dbReference type="PANTHER" id="PTHR30012">
    <property type="entry name" value="GENERAL SECRETION PATHWAY PROTEIN"/>
    <property type="match status" value="1"/>
</dbReference>
<evidence type="ECO:0000313" key="10">
    <source>
        <dbReference type="Proteomes" id="UP000070617"/>
    </source>
</evidence>
<evidence type="ECO:0000256" key="5">
    <source>
        <dbReference type="ARBA" id="ARBA00022989"/>
    </source>
</evidence>
<dbReference type="GO" id="GO:0005886">
    <property type="term" value="C:plasma membrane"/>
    <property type="evidence" value="ECO:0007669"/>
    <property type="project" value="UniProtKB-SubCell"/>
</dbReference>
<keyword evidence="10" id="KW-1185">Reference proteome</keyword>
<comment type="caution">
    <text evidence="9">The sequence shown here is derived from an EMBL/GenBank/DDBJ whole genome shotgun (WGS) entry which is preliminary data.</text>
</comment>
<dbReference type="PATRIC" id="fig|134605.3.peg.752"/>
<protein>
    <submittedName>
        <fullName evidence="9">Bacterial type II secretion system protein F domain protein</fullName>
    </submittedName>
</protein>
<dbReference type="STRING" id="134605.HMPREF3206_00751"/>
<evidence type="ECO:0000313" key="9">
    <source>
        <dbReference type="EMBL" id="KXA15231.1"/>
    </source>
</evidence>
<feature type="transmembrane region" description="Helical" evidence="7">
    <location>
        <begin position="201"/>
        <end position="228"/>
    </location>
</feature>
<evidence type="ECO:0000256" key="1">
    <source>
        <dbReference type="ARBA" id="ARBA00004651"/>
    </source>
</evidence>
<dbReference type="Pfam" id="PF00482">
    <property type="entry name" value="T2SSF"/>
    <property type="match status" value="2"/>
</dbReference>
<dbReference type="Proteomes" id="UP000070617">
    <property type="component" value="Unassembled WGS sequence"/>
</dbReference>
<dbReference type="InterPro" id="IPR042094">
    <property type="entry name" value="T2SS_GspF_sf"/>
</dbReference>
<dbReference type="PANTHER" id="PTHR30012:SF0">
    <property type="entry name" value="TYPE II SECRETION SYSTEM PROTEIN F-RELATED"/>
    <property type="match status" value="1"/>
</dbReference>
<feature type="domain" description="Type II secretion system protein GspF" evidence="8">
    <location>
        <begin position="264"/>
        <end position="383"/>
    </location>
</feature>
<keyword evidence="6 7" id="KW-0472">Membrane</keyword>
<organism evidence="9 10">
    <name type="scientific">Fusobacterium equinum</name>
    <dbReference type="NCBI Taxonomy" id="134605"/>
    <lineage>
        <taxon>Bacteria</taxon>
        <taxon>Fusobacteriati</taxon>
        <taxon>Fusobacteriota</taxon>
        <taxon>Fusobacteriia</taxon>
        <taxon>Fusobacteriales</taxon>
        <taxon>Fusobacteriaceae</taxon>
        <taxon>Fusobacterium</taxon>
    </lineage>
</organism>
<evidence type="ECO:0000256" key="6">
    <source>
        <dbReference type="ARBA" id="ARBA00023136"/>
    </source>
</evidence>
<comment type="similarity">
    <text evidence="2">Belongs to the GSP F family.</text>
</comment>
<keyword evidence="3" id="KW-1003">Cell membrane</keyword>
<dbReference type="PRINTS" id="PR00812">
    <property type="entry name" value="BCTERIALGSPF"/>
</dbReference>
<dbReference type="RefSeq" id="WP_060793573.1">
    <property type="nucleotide sequence ID" value="NZ_KQ956525.1"/>
</dbReference>
<comment type="subcellular location">
    <subcellularLocation>
        <location evidence="1">Cell membrane</location>
        <topology evidence="1">Multi-pass membrane protein</topology>
    </subcellularLocation>
</comment>
<dbReference type="AlphaFoldDB" id="A0A133NG09"/>
<name>A0A133NG09_9FUSO</name>
<evidence type="ECO:0000259" key="8">
    <source>
        <dbReference type="Pfam" id="PF00482"/>
    </source>
</evidence>
<keyword evidence="4 7" id="KW-0812">Transmembrane</keyword>
<dbReference type="EMBL" id="LRPX01000030">
    <property type="protein sequence ID" value="KXA15231.1"/>
    <property type="molecule type" value="Genomic_DNA"/>
</dbReference>
<dbReference type="Gene3D" id="1.20.81.30">
    <property type="entry name" value="Type II secretion system (T2SS), domain F"/>
    <property type="match status" value="2"/>
</dbReference>
<evidence type="ECO:0000256" key="4">
    <source>
        <dbReference type="ARBA" id="ARBA00022692"/>
    </source>
</evidence>
<dbReference type="InterPro" id="IPR003004">
    <property type="entry name" value="GspF/PilC"/>
</dbReference>
<sequence>MKHYYILFYKSRKIKWKHMIVNTEKDVYKCLNVRKNKKMVIFSREINFSFYRKKYLLPFVKEFLFLLRNGIAYLEAFTIMKTYENNIFKKKILEDIIDSVQQGNKIVDSFSINSEFFGKFFLKVLFIGEESGNMESALELLISELEEYKKLKKQIFSLLFYPCFLICFSTFILIFLFSFIFPKLLSLFQDTGIPLPLITRILLQIKYIFPFLGLIVILCFIGIYLIFIKKYHKELQHKIDRFLFNKYYCSGLFAEMLRLRMSKYLELLLKTGFSFQETFSILEKEIENLEFCKRFLSMKKKIYKGEKVHIAFRELGCFSEKDLYFIALGEEGGNIEEIFQKIAMYTQEQLYFKIQKYLLWLEPSIFIIFGLCIGIVIIAVYLPMFSLSNIL</sequence>
<evidence type="ECO:0000256" key="7">
    <source>
        <dbReference type="SAM" id="Phobius"/>
    </source>
</evidence>
<evidence type="ECO:0000256" key="3">
    <source>
        <dbReference type="ARBA" id="ARBA00022475"/>
    </source>
</evidence>
<keyword evidence="5 7" id="KW-1133">Transmembrane helix</keyword>
<reference evidence="10" key="1">
    <citation type="submission" date="2016-01" db="EMBL/GenBank/DDBJ databases">
        <authorList>
            <person name="Mitreva M."/>
            <person name="Pepin K.H."/>
            <person name="Mihindukulasuriya K.A."/>
            <person name="Fulton R."/>
            <person name="Fronick C."/>
            <person name="O'Laughlin M."/>
            <person name="Miner T."/>
            <person name="Herter B."/>
            <person name="Rosa B.A."/>
            <person name="Cordes M."/>
            <person name="Tomlinson C."/>
            <person name="Wollam A."/>
            <person name="Palsikar V.B."/>
            <person name="Mardis E.R."/>
            <person name="Wilson R.K."/>
        </authorList>
    </citation>
    <scope>NUCLEOTIDE SEQUENCE [LARGE SCALE GENOMIC DNA]</scope>
    <source>
        <strain evidence="10">CMW8396</strain>
    </source>
</reference>
<feature type="domain" description="Type II secretion system protein GspF" evidence="8">
    <location>
        <begin position="59"/>
        <end position="182"/>
    </location>
</feature>
<evidence type="ECO:0000256" key="2">
    <source>
        <dbReference type="ARBA" id="ARBA00005745"/>
    </source>
</evidence>
<proteinExistence type="inferred from homology"/>
<feature type="transmembrane region" description="Helical" evidence="7">
    <location>
        <begin position="158"/>
        <end position="181"/>
    </location>
</feature>
<dbReference type="InterPro" id="IPR018076">
    <property type="entry name" value="T2SS_GspF_dom"/>
</dbReference>
<gene>
    <name evidence="9" type="ORF">HMPREF3206_00751</name>
</gene>
<accession>A0A133NG09</accession>
<feature type="transmembrane region" description="Helical" evidence="7">
    <location>
        <begin position="357"/>
        <end position="382"/>
    </location>
</feature>